<protein>
    <submittedName>
        <fullName evidence="1">Uncharacterized protein</fullName>
    </submittedName>
</protein>
<name>A0A0F6WQ96_9CORY</name>
<dbReference type="HOGENOM" id="CLU_2663907_0_0_11"/>
<evidence type="ECO:0000313" key="1">
    <source>
        <dbReference type="EMBL" id="AKF26992.1"/>
    </source>
</evidence>
<gene>
    <name evidence="1" type="ORF">YH66_05185</name>
</gene>
<accession>A0A0F6WQ96</accession>
<sequence>MSSTPHDDETAAWLAIDDATHDFINKIAATWTAIGLNVDEELLYQELSSVITQTHKRILKHRETELARLKRRSKR</sequence>
<dbReference type="EMBL" id="CP011309">
    <property type="protein sequence ID" value="AKF26992.1"/>
    <property type="molecule type" value="Genomic_DNA"/>
</dbReference>
<dbReference type="RefSeq" id="WP_003860118.1">
    <property type="nucleotide sequence ID" value="NZ_CP011309.1"/>
</dbReference>
<dbReference type="Proteomes" id="UP000034037">
    <property type="component" value="Chromosome"/>
</dbReference>
<proteinExistence type="predicted"/>
<evidence type="ECO:0000313" key="2">
    <source>
        <dbReference type="Proteomes" id="UP000034037"/>
    </source>
</evidence>
<organism evidence="1 2">
    <name type="scientific">[Brevibacterium] flavum</name>
    <dbReference type="NCBI Taxonomy" id="92706"/>
    <lineage>
        <taxon>Bacteria</taxon>
        <taxon>Bacillati</taxon>
        <taxon>Actinomycetota</taxon>
        <taxon>Actinomycetes</taxon>
        <taxon>Mycobacteriales</taxon>
        <taxon>Corynebacteriaceae</taxon>
        <taxon>Corynebacterium</taxon>
    </lineage>
</organism>
<keyword evidence="2" id="KW-1185">Reference proteome</keyword>
<reference evidence="1 2" key="1">
    <citation type="submission" date="2015-04" db="EMBL/GenBank/DDBJ databases">
        <title>Complete Genome Sequence of Brevibacterium flavum ATCC 15168.</title>
        <authorList>
            <person name="Ahn J."/>
            <person name="Park G."/>
            <person name="Jeon W."/>
            <person name="Jang Y."/>
            <person name="Jang M."/>
            <person name="Lee H."/>
            <person name="Lee H."/>
        </authorList>
    </citation>
    <scope>NUCLEOTIDE SEQUENCE [LARGE SCALE GENOMIC DNA]</scope>
    <source>
        <strain evidence="1 2">ATCC 15168</strain>
    </source>
</reference>
<dbReference type="AlphaFoldDB" id="A0A0F6WQ96"/>